<gene>
    <name evidence="1" type="ORF">BDM02DRAFT_3101039</name>
</gene>
<keyword evidence="2" id="KW-1185">Reference proteome</keyword>
<feature type="non-terminal residue" evidence="1">
    <location>
        <position position="1"/>
    </location>
</feature>
<evidence type="ECO:0000313" key="1">
    <source>
        <dbReference type="EMBL" id="KAF9645684.1"/>
    </source>
</evidence>
<organism evidence="1 2">
    <name type="scientific">Thelephora ganbajun</name>
    <name type="common">Ganba fungus</name>
    <dbReference type="NCBI Taxonomy" id="370292"/>
    <lineage>
        <taxon>Eukaryota</taxon>
        <taxon>Fungi</taxon>
        <taxon>Dikarya</taxon>
        <taxon>Basidiomycota</taxon>
        <taxon>Agaricomycotina</taxon>
        <taxon>Agaricomycetes</taxon>
        <taxon>Thelephorales</taxon>
        <taxon>Thelephoraceae</taxon>
        <taxon>Thelephora</taxon>
    </lineage>
</organism>
<accession>A0ACB6Z7H0</accession>
<sequence>VSITLPFGSASLSASVILPLLIRGPAGAIVNHVTAQYQDQGRLLEETKRDLEVFKKAYYKAESEMHDREARFEQERQALADEIYHLKAREKRVVVLIDGDGAIFLPSLIADGKRGGHEAASRLTENIKAHLDPQQFQLHVYVFYNRRGLIATLKRSGYGEAATTFDDFVVGFNQAAERFAMIDAGELKEGSDHKMRAYLDDNIYSAQTLKVLFGGCHDNGYVSALNSFITSGHKEKLILLPGYADKAMGIEKLGLPSLAIPDLFLAEKISQFSVQHTTDRSRTPTPPTSPPPPGLVHPSSLGIVRPTIISQSVRESCFAPVRRGSDPGTLNRPAIECPASYKSVVQSKVLVGGDSYAKSAMNPIKGSPIPLQMDNLDMVVTGASGHGSPPRRINPKIPIWKHTPPPCTLFYLANCKFGSECQYGHDYMLSEDDYETIRTNAKNNPCTAIMKGEECPWGSKCVYGHVCPNAPRCPRHTIRKCKFSGEGMHAVA</sequence>
<dbReference type="Proteomes" id="UP000886501">
    <property type="component" value="Unassembled WGS sequence"/>
</dbReference>
<reference evidence="1" key="1">
    <citation type="submission" date="2019-10" db="EMBL/GenBank/DDBJ databases">
        <authorList>
            <consortium name="DOE Joint Genome Institute"/>
            <person name="Kuo A."/>
            <person name="Miyauchi S."/>
            <person name="Kiss E."/>
            <person name="Drula E."/>
            <person name="Kohler A."/>
            <person name="Sanchez-Garcia M."/>
            <person name="Andreopoulos B."/>
            <person name="Barry K.W."/>
            <person name="Bonito G."/>
            <person name="Buee M."/>
            <person name="Carver A."/>
            <person name="Chen C."/>
            <person name="Cichocki N."/>
            <person name="Clum A."/>
            <person name="Culley D."/>
            <person name="Crous P.W."/>
            <person name="Fauchery L."/>
            <person name="Girlanda M."/>
            <person name="Hayes R."/>
            <person name="Keri Z."/>
            <person name="Labutti K."/>
            <person name="Lipzen A."/>
            <person name="Lombard V."/>
            <person name="Magnuson J."/>
            <person name="Maillard F."/>
            <person name="Morin E."/>
            <person name="Murat C."/>
            <person name="Nolan M."/>
            <person name="Ohm R."/>
            <person name="Pangilinan J."/>
            <person name="Pereira M."/>
            <person name="Perotto S."/>
            <person name="Peter M."/>
            <person name="Riley R."/>
            <person name="Sitrit Y."/>
            <person name="Stielow B."/>
            <person name="Szollosi G."/>
            <person name="Zifcakova L."/>
            <person name="Stursova M."/>
            <person name="Spatafora J.W."/>
            <person name="Tedersoo L."/>
            <person name="Vaario L.-M."/>
            <person name="Yamada A."/>
            <person name="Yan M."/>
            <person name="Wang P."/>
            <person name="Xu J."/>
            <person name="Bruns T."/>
            <person name="Baldrian P."/>
            <person name="Vilgalys R."/>
            <person name="Henrissat B."/>
            <person name="Grigoriev I.V."/>
            <person name="Hibbett D."/>
            <person name="Nagy L.G."/>
            <person name="Martin F.M."/>
        </authorList>
    </citation>
    <scope>NUCLEOTIDE SEQUENCE</scope>
    <source>
        <strain evidence="1">P2</strain>
    </source>
</reference>
<reference evidence="1" key="2">
    <citation type="journal article" date="2020" name="Nat. Commun.">
        <title>Large-scale genome sequencing of mycorrhizal fungi provides insights into the early evolution of symbiotic traits.</title>
        <authorList>
            <person name="Miyauchi S."/>
            <person name="Kiss E."/>
            <person name="Kuo A."/>
            <person name="Drula E."/>
            <person name="Kohler A."/>
            <person name="Sanchez-Garcia M."/>
            <person name="Morin E."/>
            <person name="Andreopoulos B."/>
            <person name="Barry K.W."/>
            <person name="Bonito G."/>
            <person name="Buee M."/>
            <person name="Carver A."/>
            <person name="Chen C."/>
            <person name="Cichocki N."/>
            <person name="Clum A."/>
            <person name="Culley D."/>
            <person name="Crous P.W."/>
            <person name="Fauchery L."/>
            <person name="Girlanda M."/>
            <person name="Hayes R.D."/>
            <person name="Keri Z."/>
            <person name="LaButti K."/>
            <person name="Lipzen A."/>
            <person name="Lombard V."/>
            <person name="Magnuson J."/>
            <person name="Maillard F."/>
            <person name="Murat C."/>
            <person name="Nolan M."/>
            <person name="Ohm R.A."/>
            <person name="Pangilinan J."/>
            <person name="Pereira M.F."/>
            <person name="Perotto S."/>
            <person name="Peter M."/>
            <person name="Pfister S."/>
            <person name="Riley R."/>
            <person name="Sitrit Y."/>
            <person name="Stielow J.B."/>
            <person name="Szollosi G."/>
            <person name="Zifcakova L."/>
            <person name="Stursova M."/>
            <person name="Spatafora J.W."/>
            <person name="Tedersoo L."/>
            <person name="Vaario L.M."/>
            <person name="Yamada A."/>
            <person name="Yan M."/>
            <person name="Wang P."/>
            <person name="Xu J."/>
            <person name="Bruns T."/>
            <person name="Baldrian P."/>
            <person name="Vilgalys R."/>
            <person name="Dunand C."/>
            <person name="Henrissat B."/>
            <person name="Grigoriev I.V."/>
            <person name="Hibbett D."/>
            <person name="Nagy L.G."/>
            <person name="Martin F.M."/>
        </authorList>
    </citation>
    <scope>NUCLEOTIDE SEQUENCE</scope>
    <source>
        <strain evidence="1">P2</strain>
    </source>
</reference>
<proteinExistence type="predicted"/>
<comment type="caution">
    <text evidence="1">The sequence shown here is derived from an EMBL/GenBank/DDBJ whole genome shotgun (WGS) entry which is preliminary data.</text>
</comment>
<name>A0ACB6Z7H0_THEGA</name>
<dbReference type="EMBL" id="MU118082">
    <property type="protein sequence ID" value="KAF9645684.1"/>
    <property type="molecule type" value="Genomic_DNA"/>
</dbReference>
<protein>
    <submittedName>
        <fullName evidence="1">Uncharacterized protein</fullName>
    </submittedName>
</protein>
<evidence type="ECO:0000313" key="2">
    <source>
        <dbReference type="Proteomes" id="UP000886501"/>
    </source>
</evidence>